<dbReference type="InterPro" id="IPR022450">
    <property type="entry name" value="TsaD"/>
</dbReference>
<dbReference type="GO" id="GO:0002949">
    <property type="term" value="P:tRNA threonylcarbamoyladenosine modification"/>
    <property type="evidence" value="ECO:0007669"/>
    <property type="project" value="UniProtKB-UniRule"/>
</dbReference>
<dbReference type="GO" id="GO:0005737">
    <property type="term" value="C:cytoplasm"/>
    <property type="evidence" value="ECO:0007669"/>
    <property type="project" value="UniProtKB-SubCell"/>
</dbReference>
<dbReference type="PROSITE" id="PS01016">
    <property type="entry name" value="GLYCOPROTEASE"/>
    <property type="match status" value="1"/>
</dbReference>
<name>A0A7U4TGK5_DESA2</name>
<dbReference type="InterPro" id="IPR043129">
    <property type="entry name" value="ATPase_NBD"/>
</dbReference>
<keyword evidence="3 8" id="KW-0819">tRNA processing</keyword>
<dbReference type="AlphaFoldDB" id="A0A7U4TGK5"/>
<dbReference type="SUPFAM" id="SSF53067">
    <property type="entry name" value="Actin-like ATPase domain"/>
    <property type="match status" value="2"/>
</dbReference>
<keyword evidence="5 8" id="KW-0408">Iron</keyword>
<dbReference type="RefSeq" id="WP_281178317.1">
    <property type="nucleotide sequence ID" value="NZ_CP013015.1"/>
</dbReference>
<evidence type="ECO:0000256" key="1">
    <source>
        <dbReference type="ARBA" id="ARBA00022490"/>
    </source>
</evidence>
<keyword evidence="4 8" id="KW-0479">Metal-binding</keyword>
<dbReference type="EC" id="2.3.1.234" evidence="8"/>
<comment type="catalytic activity">
    <reaction evidence="7 8">
        <text>L-threonylcarbamoyladenylate + adenosine(37) in tRNA = N(6)-L-threonylcarbamoyladenosine(37) in tRNA + AMP + H(+)</text>
        <dbReference type="Rhea" id="RHEA:37059"/>
        <dbReference type="Rhea" id="RHEA-COMP:10162"/>
        <dbReference type="Rhea" id="RHEA-COMP:10163"/>
        <dbReference type="ChEBI" id="CHEBI:15378"/>
        <dbReference type="ChEBI" id="CHEBI:73682"/>
        <dbReference type="ChEBI" id="CHEBI:74411"/>
        <dbReference type="ChEBI" id="CHEBI:74418"/>
        <dbReference type="ChEBI" id="CHEBI:456215"/>
        <dbReference type="EC" id="2.3.1.234"/>
    </reaction>
</comment>
<sequence length="358" mass="39050">MDLTQLKQPCNVVYSFSLRYHGFMLVLGIETSCDETAVAIVKDGTKIVSNLVYSQVAIHRPYGGVVPEIASRKHIETILPLLEQALHQKNIKLSEIDVIAVTQGPGLVGALLVGICIAKAIAFALNKPLVAINHLEAHLMAIFLEQKPLFPFIGLVVSGGHTNLYLAKDFLEIKQLGQTLDDAAGEAFDKVAHMLGLPYPGGISIEKLAKEGSPNIKFPRPLLNKNNYHFSFSGLKTAVANYLRHHPSFCKADVAASFQQAVVDTLVTKAVQAVKDHLLPRLVVAGGVAANQCLRKKLLAISQKEDIKVYFPSPALCTDNAAMVAALGYHHFKAHNIADFDFDAISRYPVCPFHQKKS</sequence>
<feature type="binding site" evidence="8">
    <location>
        <position position="202"/>
    </location>
    <ligand>
        <name>substrate</name>
    </ligand>
</feature>
<keyword evidence="6 8" id="KW-0012">Acyltransferase</keyword>
<protein>
    <recommendedName>
        <fullName evidence="8">tRNA N6-adenosine threonylcarbamoyltransferase</fullName>
        <ecNumber evidence="8">2.3.1.234</ecNumber>
    </recommendedName>
    <alternativeName>
        <fullName evidence="8">N6-L-threonylcarbamoyladenine synthase</fullName>
        <shortName evidence="8">t(6)A synthase</shortName>
    </alternativeName>
    <alternativeName>
        <fullName evidence="8">t(6)A37 threonylcarbamoyladenosine biosynthesis protein TsaD</fullName>
    </alternativeName>
    <alternativeName>
        <fullName evidence="8">tRNA threonylcarbamoyladenosine biosynthesis protein TsaD</fullName>
    </alternativeName>
</protein>
<feature type="binding site" evidence="8">
    <location>
        <position position="138"/>
    </location>
    <ligand>
        <name>Fe cation</name>
        <dbReference type="ChEBI" id="CHEBI:24875"/>
    </ligand>
</feature>
<feature type="binding site" evidence="8">
    <location>
        <position position="206"/>
    </location>
    <ligand>
        <name>substrate</name>
    </ligand>
</feature>
<comment type="subcellular location">
    <subcellularLocation>
        <location evidence="8">Cytoplasm</location>
    </subcellularLocation>
</comment>
<evidence type="ECO:0000256" key="4">
    <source>
        <dbReference type="ARBA" id="ARBA00022723"/>
    </source>
</evidence>
<feature type="binding site" evidence="8">
    <location>
        <position position="189"/>
    </location>
    <ligand>
        <name>substrate</name>
    </ligand>
</feature>
<dbReference type="Pfam" id="PF00814">
    <property type="entry name" value="TsaD"/>
    <property type="match status" value="1"/>
</dbReference>
<organism evidence="10 11">
    <name type="scientific">Desulfofervidus auxilii</name>
    <dbReference type="NCBI Taxonomy" id="1621989"/>
    <lineage>
        <taxon>Bacteria</taxon>
        <taxon>Pseudomonadati</taxon>
        <taxon>Thermodesulfobacteriota</taxon>
        <taxon>Candidatus Desulfofervidia</taxon>
        <taxon>Candidatus Desulfofervidales</taxon>
        <taxon>Candidatus Desulfofervidaceae</taxon>
        <taxon>Candidatus Desulfofervidus</taxon>
    </lineage>
</organism>
<dbReference type="InterPro" id="IPR017860">
    <property type="entry name" value="Peptidase_M22_CS"/>
</dbReference>
<keyword evidence="11" id="KW-1185">Reference proteome</keyword>
<dbReference type="GO" id="GO:0061711">
    <property type="term" value="F:tRNA N(6)-L-threonylcarbamoyladenine synthase activity"/>
    <property type="evidence" value="ECO:0007669"/>
    <property type="project" value="UniProtKB-EC"/>
</dbReference>
<evidence type="ECO:0000256" key="2">
    <source>
        <dbReference type="ARBA" id="ARBA00022679"/>
    </source>
</evidence>
<feature type="binding site" evidence="8">
    <location>
        <position position="319"/>
    </location>
    <ligand>
        <name>Fe cation</name>
        <dbReference type="ChEBI" id="CHEBI:24875"/>
    </ligand>
</feature>
<dbReference type="EMBL" id="CP013015">
    <property type="protein sequence ID" value="AMM39849.1"/>
    <property type="molecule type" value="Genomic_DNA"/>
</dbReference>
<dbReference type="PANTHER" id="PTHR11735">
    <property type="entry name" value="TRNA N6-ADENOSINE THREONYLCARBAMOYLTRANSFERASE"/>
    <property type="match status" value="1"/>
</dbReference>
<feature type="domain" description="Gcp-like" evidence="9">
    <location>
        <begin position="46"/>
        <end position="325"/>
    </location>
</feature>
<proteinExistence type="inferred from homology"/>
<evidence type="ECO:0000313" key="11">
    <source>
        <dbReference type="Proteomes" id="UP000070560"/>
    </source>
</evidence>
<evidence type="ECO:0000259" key="9">
    <source>
        <dbReference type="Pfam" id="PF00814"/>
    </source>
</evidence>
<evidence type="ECO:0000256" key="7">
    <source>
        <dbReference type="ARBA" id="ARBA00048117"/>
    </source>
</evidence>
<dbReference type="HAMAP" id="MF_01445">
    <property type="entry name" value="TsaD"/>
    <property type="match status" value="1"/>
</dbReference>
<dbReference type="CDD" id="cd24133">
    <property type="entry name" value="ASKHA_NBD_TsaD_bac"/>
    <property type="match status" value="1"/>
</dbReference>
<dbReference type="NCBIfam" id="TIGR00329">
    <property type="entry name" value="gcp_kae1"/>
    <property type="match status" value="1"/>
</dbReference>
<dbReference type="GO" id="GO:0005506">
    <property type="term" value="F:iron ion binding"/>
    <property type="evidence" value="ECO:0007669"/>
    <property type="project" value="UniProtKB-UniRule"/>
</dbReference>
<reference evidence="10 11" key="1">
    <citation type="submission" date="2015-10" db="EMBL/GenBank/DDBJ databases">
        <title>Candidatus Desulfofervidus auxilii, a hydrogenotrophic sulfate-reducing bacterium involved in the thermophilic anaerobic oxidation of methane.</title>
        <authorList>
            <person name="Krukenberg V."/>
            <person name="Richter M."/>
            <person name="Wegener G."/>
        </authorList>
    </citation>
    <scope>NUCLEOTIDE SEQUENCE [LARGE SCALE GENOMIC DNA]</scope>
    <source>
        <strain evidence="10 11">HS1</strain>
    </source>
</reference>
<dbReference type="PRINTS" id="PR00789">
    <property type="entry name" value="OSIALOPTASE"/>
</dbReference>
<dbReference type="FunFam" id="3.30.420.40:FF:000012">
    <property type="entry name" value="tRNA N6-adenosine threonylcarbamoyltransferase"/>
    <property type="match status" value="1"/>
</dbReference>
<gene>
    <name evidence="8" type="primary">tsaD</name>
    <name evidence="10" type="ORF">HS1_000042</name>
</gene>
<keyword evidence="1 8" id="KW-0963">Cytoplasm</keyword>
<evidence type="ECO:0000256" key="6">
    <source>
        <dbReference type="ARBA" id="ARBA00023315"/>
    </source>
</evidence>
<dbReference type="InterPro" id="IPR000905">
    <property type="entry name" value="Gcp-like_dom"/>
</dbReference>
<dbReference type="PANTHER" id="PTHR11735:SF6">
    <property type="entry name" value="TRNA N6-ADENOSINE THREONYLCARBAMOYLTRANSFERASE, MITOCHONDRIAL"/>
    <property type="match status" value="1"/>
</dbReference>
<comment type="function">
    <text evidence="8">Required for the formation of a threonylcarbamoyl group on adenosine at position 37 (t(6)A37) in tRNAs that read codons beginning with adenine. Is involved in the transfer of the threonylcarbamoyl moiety of threonylcarbamoyl-AMP (TC-AMP) to the N6 group of A37, together with TsaE and TsaB. TsaD likely plays a direct catalytic role in this reaction.</text>
</comment>
<feature type="binding site" evidence="8">
    <location>
        <position position="134"/>
    </location>
    <ligand>
        <name>Fe cation</name>
        <dbReference type="ChEBI" id="CHEBI:24875"/>
    </ligand>
</feature>
<dbReference type="FunFam" id="3.30.420.40:FF:000040">
    <property type="entry name" value="tRNA N6-adenosine threonylcarbamoyltransferase"/>
    <property type="match status" value="1"/>
</dbReference>
<feature type="binding site" evidence="8">
    <location>
        <begin position="156"/>
        <end position="160"/>
    </location>
    <ligand>
        <name>substrate</name>
    </ligand>
</feature>
<comment type="cofactor">
    <cofactor evidence="8">
        <name>Fe(2+)</name>
        <dbReference type="ChEBI" id="CHEBI:29033"/>
    </cofactor>
    <text evidence="8">Binds 1 Fe(2+) ion per subunit.</text>
</comment>
<evidence type="ECO:0000256" key="8">
    <source>
        <dbReference type="HAMAP-Rule" id="MF_01445"/>
    </source>
</evidence>
<evidence type="ECO:0000256" key="3">
    <source>
        <dbReference type="ARBA" id="ARBA00022694"/>
    </source>
</evidence>
<accession>A0A7U4TGK5</accession>
<keyword evidence="2 8" id="KW-0808">Transferase</keyword>
<comment type="similarity">
    <text evidence="8">Belongs to the KAE1 / TsaD family.</text>
</comment>
<dbReference type="Gene3D" id="3.30.420.40">
    <property type="match status" value="2"/>
</dbReference>
<dbReference type="KEGG" id="daw:HS1_000042"/>
<feature type="binding site" evidence="8">
    <location>
        <position position="291"/>
    </location>
    <ligand>
        <name>substrate</name>
    </ligand>
</feature>
<evidence type="ECO:0000313" key="10">
    <source>
        <dbReference type="EMBL" id="AMM39849.1"/>
    </source>
</evidence>
<evidence type="ECO:0000256" key="5">
    <source>
        <dbReference type="ARBA" id="ARBA00023004"/>
    </source>
</evidence>
<dbReference type="Proteomes" id="UP000070560">
    <property type="component" value="Chromosome"/>
</dbReference>
<dbReference type="InterPro" id="IPR017861">
    <property type="entry name" value="KAE1/TsaD"/>
</dbReference>
<dbReference type="NCBIfam" id="TIGR03723">
    <property type="entry name" value="T6A_TsaD_YgjD"/>
    <property type="match status" value="1"/>
</dbReference>